<proteinExistence type="predicted"/>
<dbReference type="Proteomes" id="UP000821865">
    <property type="component" value="Chromosome 8"/>
</dbReference>
<keyword evidence="2" id="KW-1185">Reference proteome</keyword>
<comment type="caution">
    <text evidence="1">The sequence shown here is derived from an EMBL/GenBank/DDBJ whole genome shotgun (WGS) entry which is preliminary data.</text>
</comment>
<evidence type="ECO:0000313" key="1">
    <source>
        <dbReference type="EMBL" id="KAH7936916.1"/>
    </source>
</evidence>
<protein>
    <submittedName>
        <fullName evidence="1">Uncharacterized protein</fullName>
    </submittedName>
</protein>
<reference evidence="1" key="1">
    <citation type="submission" date="2020-05" db="EMBL/GenBank/DDBJ databases">
        <title>Large-scale comparative analyses of tick genomes elucidate their genetic diversity and vector capacities.</title>
        <authorList>
            <person name="Jia N."/>
            <person name="Wang J."/>
            <person name="Shi W."/>
            <person name="Du L."/>
            <person name="Sun Y."/>
            <person name="Zhan W."/>
            <person name="Jiang J."/>
            <person name="Wang Q."/>
            <person name="Zhang B."/>
            <person name="Ji P."/>
            <person name="Sakyi L.B."/>
            <person name="Cui X."/>
            <person name="Yuan T."/>
            <person name="Jiang B."/>
            <person name="Yang W."/>
            <person name="Lam T.T.-Y."/>
            <person name="Chang Q."/>
            <person name="Ding S."/>
            <person name="Wang X."/>
            <person name="Zhu J."/>
            <person name="Ruan X."/>
            <person name="Zhao L."/>
            <person name="Wei J."/>
            <person name="Que T."/>
            <person name="Du C."/>
            <person name="Cheng J."/>
            <person name="Dai P."/>
            <person name="Han X."/>
            <person name="Huang E."/>
            <person name="Gao Y."/>
            <person name="Liu J."/>
            <person name="Shao H."/>
            <person name="Ye R."/>
            <person name="Li L."/>
            <person name="Wei W."/>
            <person name="Wang X."/>
            <person name="Wang C."/>
            <person name="Yang T."/>
            <person name="Huo Q."/>
            <person name="Li W."/>
            <person name="Guo W."/>
            <person name="Chen H."/>
            <person name="Zhou L."/>
            <person name="Ni X."/>
            <person name="Tian J."/>
            <person name="Zhou Y."/>
            <person name="Sheng Y."/>
            <person name="Liu T."/>
            <person name="Pan Y."/>
            <person name="Xia L."/>
            <person name="Li J."/>
            <person name="Zhao F."/>
            <person name="Cao W."/>
        </authorList>
    </citation>
    <scope>NUCLEOTIDE SEQUENCE</scope>
    <source>
        <strain evidence="1">Dsil-2018</strain>
    </source>
</reference>
<evidence type="ECO:0000313" key="2">
    <source>
        <dbReference type="Proteomes" id="UP000821865"/>
    </source>
</evidence>
<name>A0ACB8C7M1_DERSI</name>
<dbReference type="EMBL" id="CM023477">
    <property type="protein sequence ID" value="KAH7936916.1"/>
    <property type="molecule type" value="Genomic_DNA"/>
</dbReference>
<organism evidence="1 2">
    <name type="scientific">Dermacentor silvarum</name>
    <name type="common">Tick</name>
    <dbReference type="NCBI Taxonomy" id="543639"/>
    <lineage>
        <taxon>Eukaryota</taxon>
        <taxon>Metazoa</taxon>
        <taxon>Ecdysozoa</taxon>
        <taxon>Arthropoda</taxon>
        <taxon>Chelicerata</taxon>
        <taxon>Arachnida</taxon>
        <taxon>Acari</taxon>
        <taxon>Parasitiformes</taxon>
        <taxon>Ixodida</taxon>
        <taxon>Ixodoidea</taxon>
        <taxon>Ixodidae</taxon>
        <taxon>Rhipicephalinae</taxon>
        <taxon>Dermacentor</taxon>
    </lineage>
</organism>
<sequence length="244" mass="27249">MEVLEGGRSAFWRPQRGKPSSWLATAEAVHLAITRLLALQGCAGHVDDLLFFFKFFYAKIRSRYSQDAAPLTPSFAAATSPEFSLYELKNIVGLAVITLVMKRMSVPTKRHAEAVVPTMNANRQRPSAATVKKKVTDPKCPAKLKSDAKLTQELRSRPRSRRMNGTARIDQEAAELSSPITWNRRANEIVSKNRAHRHREEAVATSATQQRSSKLDLASRRTLRSYHTDATFTIAAGRSIESRS</sequence>
<accession>A0ACB8C7M1</accession>
<gene>
    <name evidence="1" type="ORF">HPB49_006426</name>
</gene>